<gene>
    <name evidence="2" type="ORF">HL41_02110</name>
</gene>
<dbReference type="PaxDb" id="289377-HL41_02110"/>
<dbReference type="STRING" id="289377.HL41_02110"/>
<dbReference type="SUPFAM" id="SSF69336">
    <property type="entry name" value="Alpha subunit of glutamate synthase, C-terminal domain"/>
    <property type="match status" value="1"/>
</dbReference>
<dbReference type="InterPro" id="IPR035710">
    <property type="entry name" value="Archaeal_gltB"/>
</dbReference>
<protein>
    <recommendedName>
        <fullName evidence="1">Glutamate synthase alpha subunit C-terminal domain-containing protein</fullName>
    </recommendedName>
</protein>
<dbReference type="Gene3D" id="2.160.20.60">
    <property type="entry name" value="Glutamate synthase, alpha subunit, C-terminal domain"/>
    <property type="match status" value="1"/>
</dbReference>
<dbReference type="GO" id="GO:0016491">
    <property type="term" value="F:oxidoreductase activity"/>
    <property type="evidence" value="ECO:0007669"/>
    <property type="project" value="InterPro"/>
</dbReference>
<dbReference type="eggNOG" id="COG0070">
    <property type="taxonomic scope" value="Bacteria"/>
</dbReference>
<dbReference type="EMBL" id="CP008796">
    <property type="protein sequence ID" value="AIH03692.1"/>
    <property type="molecule type" value="Genomic_DNA"/>
</dbReference>
<dbReference type="KEGG" id="tcm:HL41_02110"/>
<sequence length="247" mass="27496">MSVILNVENWSYTKVNQYIREKISEGETEFELHRVNGHRYLFAGIKQKIKAKILGVPGLDLGCFMSGPDIYVYGNVQDACGNTMEEGKIVVYGMAGDVIGYSMRGGKIFIKGDVGYRVGIHMKAYQDKHPVIVIGGKTGDFLGEYMAGGTIIVLGLFSQHPEKPITGKFLGTGMHGGVIYIRGELDPFFLGKNLKISPINEEDLTYLKTILTEYCADMDENLESIINDRFSKITPVSHRPYGNLYAY</sequence>
<dbReference type="InterPro" id="IPR012061">
    <property type="entry name" value="Glu_synth_lsu_3"/>
</dbReference>
<dbReference type="Pfam" id="PF01493">
    <property type="entry name" value="GXGXG"/>
    <property type="match status" value="1"/>
</dbReference>
<evidence type="ECO:0000313" key="3">
    <source>
        <dbReference type="Proteomes" id="UP000028481"/>
    </source>
</evidence>
<evidence type="ECO:0000259" key="1">
    <source>
        <dbReference type="Pfam" id="PF01493"/>
    </source>
</evidence>
<dbReference type="OrthoDB" id="9803192at2"/>
<dbReference type="InterPro" id="IPR036485">
    <property type="entry name" value="Glu_synth_asu_C_sf"/>
</dbReference>
<feature type="domain" description="Glutamate synthase alpha subunit C-terminal" evidence="1">
    <location>
        <begin position="31"/>
        <end position="187"/>
    </location>
</feature>
<proteinExistence type="predicted"/>
<dbReference type="PIRSF" id="PIRSF006519">
    <property type="entry name" value="GOGAT_dom3"/>
    <property type="match status" value="1"/>
</dbReference>
<dbReference type="AlphaFoldDB" id="A0A075WYI8"/>
<dbReference type="InterPro" id="IPR002489">
    <property type="entry name" value="Glu_synth_asu_C"/>
</dbReference>
<dbReference type="RefSeq" id="WP_038059986.1">
    <property type="nucleotide sequence ID" value="NZ_CP008796.1"/>
</dbReference>
<dbReference type="PANTHER" id="PTHR39673:SF5">
    <property type="entry name" value="TUNGSTEN-CONTAINING FORMYLMETHANOFURAN DEHYDROGENASE 2 SUBUNIT C"/>
    <property type="match status" value="1"/>
</dbReference>
<dbReference type="PANTHER" id="PTHR39673">
    <property type="entry name" value="TUNGSTEN FORMYLMETHANOFURAN DEHYDROGENASE, SUBUNIT C (FWDC)"/>
    <property type="match status" value="1"/>
</dbReference>
<dbReference type="Proteomes" id="UP000028481">
    <property type="component" value="Chromosome"/>
</dbReference>
<dbReference type="CDD" id="cd00981">
    <property type="entry name" value="arch_gltB"/>
    <property type="match status" value="1"/>
</dbReference>
<evidence type="ECO:0000313" key="2">
    <source>
        <dbReference type="EMBL" id="AIH03692.1"/>
    </source>
</evidence>
<organism evidence="2 3">
    <name type="scientific">Thermodesulfobacterium commune DSM 2178</name>
    <dbReference type="NCBI Taxonomy" id="289377"/>
    <lineage>
        <taxon>Bacteria</taxon>
        <taxon>Pseudomonadati</taxon>
        <taxon>Thermodesulfobacteriota</taxon>
        <taxon>Thermodesulfobacteria</taxon>
        <taxon>Thermodesulfobacteriales</taxon>
        <taxon>Thermodesulfobacteriaceae</taxon>
        <taxon>Thermodesulfobacterium</taxon>
    </lineage>
</organism>
<keyword evidence="3" id="KW-1185">Reference proteome</keyword>
<reference evidence="2 3" key="1">
    <citation type="journal article" date="2015" name="Genome Announc.">
        <title>Genome Sequence of a Sulfate-Reducing Thermophilic Bacterium, Thermodesulfobacterium commune DSM 2178T (Phylum Thermodesulfobacteria).</title>
        <authorList>
            <person name="Bhatnagar S."/>
            <person name="Badger J.H."/>
            <person name="Madupu R."/>
            <person name="Khouri H.M."/>
            <person name="O'Connor E.M."/>
            <person name="Robb F.T."/>
            <person name="Ward N.L."/>
            <person name="Eisen J.A."/>
        </authorList>
    </citation>
    <scope>NUCLEOTIDE SEQUENCE [LARGE SCALE GENOMIC DNA]</scope>
    <source>
        <strain evidence="2 3">DSM 2178</strain>
    </source>
</reference>
<name>A0A075WYI8_9BACT</name>
<dbReference type="HOGENOM" id="CLU_078510_1_0_0"/>
<accession>A0A075WYI8</accession>